<dbReference type="EMBL" id="JAENHO010000001">
    <property type="protein sequence ID" value="MBL7253538.1"/>
    <property type="molecule type" value="Genomic_DNA"/>
</dbReference>
<protein>
    <submittedName>
        <fullName evidence="3">ATP-binding protein</fullName>
    </submittedName>
</protein>
<keyword evidence="1" id="KW-0418">Kinase</keyword>
<evidence type="ECO:0000313" key="3">
    <source>
        <dbReference type="EMBL" id="MBL7253538.1"/>
    </source>
</evidence>
<dbReference type="CDD" id="cd16936">
    <property type="entry name" value="HATPase_RsbW-like"/>
    <property type="match status" value="1"/>
</dbReference>
<sequence>MLSPPASISVLLTWHVGNDTDLRTIRDDIRRFVAREPGTSTGVEGTRTAQHLGLVATELAGNALRHGQPPVVVRLLSDDACFIVDVSDRAVRELPSPAPARQGIRAGGRGLPICLALAEQVCWYANETTKHVWASFPRR</sequence>
<gene>
    <name evidence="3" type="ORF">JKJ07_04365</name>
</gene>
<accession>A0ABS1VFR2</accession>
<evidence type="ECO:0000256" key="1">
    <source>
        <dbReference type="ARBA" id="ARBA00022527"/>
    </source>
</evidence>
<dbReference type="Proteomes" id="UP000598996">
    <property type="component" value="Unassembled WGS sequence"/>
</dbReference>
<keyword evidence="3" id="KW-0067">ATP-binding</keyword>
<organism evidence="3 4">
    <name type="scientific">Paractinoplanes lichenicola</name>
    <dbReference type="NCBI Taxonomy" id="2802976"/>
    <lineage>
        <taxon>Bacteria</taxon>
        <taxon>Bacillati</taxon>
        <taxon>Actinomycetota</taxon>
        <taxon>Actinomycetes</taxon>
        <taxon>Micromonosporales</taxon>
        <taxon>Micromonosporaceae</taxon>
        <taxon>Paractinoplanes</taxon>
    </lineage>
</organism>
<dbReference type="InterPro" id="IPR036890">
    <property type="entry name" value="HATPase_C_sf"/>
</dbReference>
<dbReference type="Gene3D" id="3.30.565.10">
    <property type="entry name" value="Histidine kinase-like ATPase, C-terminal domain"/>
    <property type="match status" value="1"/>
</dbReference>
<comment type="caution">
    <text evidence="3">The sequence shown here is derived from an EMBL/GenBank/DDBJ whole genome shotgun (WGS) entry which is preliminary data.</text>
</comment>
<dbReference type="SUPFAM" id="SSF55874">
    <property type="entry name" value="ATPase domain of HSP90 chaperone/DNA topoisomerase II/histidine kinase"/>
    <property type="match status" value="1"/>
</dbReference>
<dbReference type="PANTHER" id="PTHR35526:SF3">
    <property type="entry name" value="ANTI-SIGMA-F FACTOR RSBW"/>
    <property type="match status" value="1"/>
</dbReference>
<keyword evidence="1" id="KW-0808">Transferase</keyword>
<feature type="domain" description="Histidine kinase/HSP90-like ATPase" evidence="2">
    <location>
        <begin position="23"/>
        <end position="135"/>
    </location>
</feature>
<dbReference type="GO" id="GO:0005524">
    <property type="term" value="F:ATP binding"/>
    <property type="evidence" value="ECO:0007669"/>
    <property type="project" value="UniProtKB-KW"/>
</dbReference>
<proteinExistence type="predicted"/>
<reference evidence="3 4" key="1">
    <citation type="submission" date="2021-01" db="EMBL/GenBank/DDBJ databases">
        <title>Actinoplanes sp. nov. LDG1-01 isolated from lichen.</title>
        <authorList>
            <person name="Saeng-In P."/>
            <person name="Phongsopitanun W."/>
            <person name="Kanchanasin P."/>
            <person name="Yuki M."/>
            <person name="Kudo T."/>
            <person name="Ohkuma M."/>
            <person name="Tanasupawat S."/>
        </authorList>
    </citation>
    <scope>NUCLEOTIDE SEQUENCE [LARGE SCALE GENOMIC DNA]</scope>
    <source>
        <strain evidence="3 4">LDG1-01</strain>
    </source>
</reference>
<dbReference type="InterPro" id="IPR003594">
    <property type="entry name" value="HATPase_dom"/>
</dbReference>
<dbReference type="InterPro" id="IPR050267">
    <property type="entry name" value="Anti-sigma-factor_SerPK"/>
</dbReference>
<dbReference type="RefSeq" id="WP_202989883.1">
    <property type="nucleotide sequence ID" value="NZ_JAENHO010000001.1"/>
</dbReference>
<evidence type="ECO:0000313" key="4">
    <source>
        <dbReference type="Proteomes" id="UP000598996"/>
    </source>
</evidence>
<keyword evidence="1" id="KW-0723">Serine/threonine-protein kinase</keyword>
<keyword evidence="3" id="KW-0547">Nucleotide-binding</keyword>
<dbReference type="Pfam" id="PF13581">
    <property type="entry name" value="HATPase_c_2"/>
    <property type="match status" value="1"/>
</dbReference>
<dbReference type="PANTHER" id="PTHR35526">
    <property type="entry name" value="ANTI-SIGMA-F FACTOR RSBW-RELATED"/>
    <property type="match status" value="1"/>
</dbReference>
<keyword evidence="4" id="KW-1185">Reference proteome</keyword>
<name>A0ABS1VFR2_9ACTN</name>
<evidence type="ECO:0000259" key="2">
    <source>
        <dbReference type="Pfam" id="PF13581"/>
    </source>
</evidence>